<evidence type="ECO:0000313" key="8">
    <source>
        <dbReference type="EMBL" id="KAB2953782.1"/>
    </source>
</evidence>
<dbReference type="GO" id="GO:0009279">
    <property type="term" value="C:cell outer membrane"/>
    <property type="evidence" value="ECO:0007669"/>
    <property type="project" value="UniProtKB-SubCell"/>
</dbReference>
<dbReference type="InterPro" id="IPR051906">
    <property type="entry name" value="TolC-like"/>
</dbReference>
<keyword evidence="9" id="KW-1185">Reference proteome</keyword>
<feature type="coiled-coil region" evidence="6">
    <location>
        <begin position="161"/>
        <end position="188"/>
    </location>
</feature>
<keyword evidence="4" id="KW-0472">Membrane</keyword>
<evidence type="ECO:0000256" key="6">
    <source>
        <dbReference type="SAM" id="Coils"/>
    </source>
</evidence>
<evidence type="ECO:0000256" key="2">
    <source>
        <dbReference type="ARBA" id="ARBA00022452"/>
    </source>
</evidence>
<evidence type="ECO:0000256" key="7">
    <source>
        <dbReference type="SAM" id="SignalP"/>
    </source>
</evidence>
<keyword evidence="5" id="KW-0998">Cell outer membrane</keyword>
<name>A0A6I0F4L8_9FIRM</name>
<dbReference type="GO" id="GO:1990281">
    <property type="term" value="C:efflux pump complex"/>
    <property type="evidence" value="ECO:0007669"/>
    <property type="project" value="TreeGrafter"/>
</dbReference>
<accession>A0A6I0F4L8</accession>
<keyword evidence="6" id="KW-0175">Coiled coil</keyword>
<protein>
    <submittedName>
        <fullName evidence="8">TolC family protein</fullName>
    </submittedName>
</protein>
<dbReference type="PANTHER" id="PTHR30026:SF21">
    <property type="entry name" value="SLR1270 PROTEIN"/>
    <property type="match status" value="1"/>
</dbReference>
<dbReference type="GO" id="GO:0015288">
    <property type="term" value="F:porin activity"/>
    <property type="evidence" value="ECO:0007669"/>
    <property type="project" value="TreeGrafter"/>
</dbReference>
<feature type="chain" id="PRO_5026192006" evidence="7">
    <location>
        <begin position="28"/>
        <end position="359"/>
    </location>
</feature>
<dbReference type="RefSeq" id="WP_151618757.1">
    <property type="nucleotide sequence ID" value="NZ_WBXO01000002.1"/>
</dbReference>
<evidence type="ECO:0000256" key="1">
    <source>
        <dbReference type="ARBA" id="ARBA00004442"/>
    </source>
</evidence>
<keyword evidence="7" id="KW-0732">Signal</keyword>
<keyword evidence="3" id="KW-0812">Transmembrane</keyword>
<keyword evidence="2" id="KW-1134">Transmembrane beta strand</keyword>
<dbReference type="OrthoDB" id="1803658at2"/>
<evidence type="ECO:0000256" key="4">
    <source>
        <dbReference type="ARBA" id="ARBA00023136"/>
    </source>
</evidence>
<organism evidence="8 9">
    <name type="scientific">Heliorestis acidaminivorans</name>
    <dbReference type="NCBI Taxonomy" id="553427"/>
    <lineage>
        <taxon>Bacteria</taxon>
        <taxon>Bacillati</taxon>
        <taxon>Bacillota</taxon>
        <taxon>Clostridia</taxon>
        <taxon>Eubacteriales</taxon>
        <taxon>Heliobacteriaceae</taxon>
        <taxon>Heliorestis</taxon>
    </lineage>
</organism>
<evidence type="ECO:0000256" key="3">
    <source>
        <dbReference type="ARBA" id="ARBA00022692"/>
    </source>
</evidence>
<sequence length="359" mass="40174">MKHILRKAASIILTGALLAVSATPLLASDHIEQGLSLDEAKAMALRNSKSYQQAKYDIDRAWVIRDDAKDNMSFEPQMPNDPFIAASFTNLLTADMRWQMSKKELQSVEDAIEVETVNLYMSVLQAEKAVKTAQKSFEAADWRMRATRAGYQVGTVSKSNLVSAEATVAEARAGLESARQNLTNAYEKFNTHLGINQHNRPNLTYKPQFEPIRSDNVDHEVAKALATSPALIQAQYQHDILKATRNAARPFNTGQIDINKANLAIGQVREGTDKAVRNLFYNIKALEEQYTGLTEALRRAEEELRVAQVMYEVGMITRTDFVSAEAVALRAEKNLFDLLCNHETLKKQFQKPWASRVGA</sequence>
<dbReference type="Gene3D" id="1.20.1600.10">
    <property type="entry name" value="Outer membrane efflux proteins (OEP)"/>
    <property type="match status" value="1"/>
</dbReference>
<comment type="caution">
    <text evidence="8">The sequence shown here is derived from an EMBL/GenBank/DDBJ whole genome shotgun (WGS) entry which is preliminary data.</text>
</comment>
<dbReference type="EMBL" id="WBXO01000002">
    <property type="protein sequence ID" value="KAB2953782.1"/>
    <property type="molecule type" value="Genomic_DNA"/>
</dbReference>
<dbReference type="PANTHER" id="PTHR30026">
    <property type="entry name" value="OUTER MEMBRANE PROTEIN TOLC"/>
    <property type="match status" value="1"/>
</dbReference>
<evidence type="ECO:0000256" key="5">
    <source>
        <dbReference type="ARBA" id="ARBA00023237"/>
    </source>
</evidence>
<dbReference type="GO" id="GO:0015562">
    <property type="term" value="F:efflux transmembrane transporter activity"/>
    <property type="evidence" value="ECO:0007669"/>
    <property type="project" value="InterPro"/>
</dbReference>
<dbReference type="AlphaFoldDB" id="A0A6I0F4L8"/>
<comment type="subcellular location">
    <subcellularLocation>
        <location evidence="1">Cell outer membrane</location>
    </subcellularLocation>
</comment>
<evidence type="ECO:0000313" key="9">
    <source>
        <dbReference type="Proteomes" id="UP000468766"/>
    </source>
</evidence>
<feature type="coiled-coil region" evidence="6">
    <location>
        <begin position="283"/>
        <end position="310"/>
    </location>
</feature>
<proteinExistence type="predicted"/>
<gene>
    <name evidence="8" type="ORF">F9B85_03960</name>
</gene>
<reference evidence="8 9" key="1">
    <citation type="submission" date="2019-10" db="EMBL/GenBank/DDBJ databases">
        <title>Whole-genome sequence of the extremophile Heliorestis acidaminivorans DSM 24790.</title>
        <authorList>
            <person name="Kyndt J.A."/>
            <person name="Meyer T.E."/>
        </authorList>
    </citation>
    <scope>NUCLEOTIDE SEQUENCE [LARGE SCALE GENOMIC DNA]</scope>
    <source>
        <strain evidence="8 9">DSM 24790</strain>
    </source>
</reference>
<feature type="signal peptide" evidence="7">
    <location>
        <begin position="1"/>
        <end position="27"/>
    </location>
</feature>
<dbReference type="SUPFAM" id="SSF56954">
    <property type="entry name" value="Outer membrane efflux proteins (OEP)"/>
    <property type="match status" value="1"/>
</dbReference>
<dbReference type="Proteomes" id="UP000468766">
    <property type="component" value="Unassembled WGS sequence"/>
</dbReference>